<evidence type="ECO:0000256" key="2">
    <source>
        <dbReference type="ARBA" id="ARBA00006181"/>
    </source>
</evidence>
<dbReference type="PANTHER" id="PTHR13348:SF0">
    <property type="entry name" value="RIBONUCLEASE P PROTEIN SUBUNIT P29"/>
    <property type="match status" value="1"/>
</dbReference>
<comment type="subcellular location">
    <subcellularLocation>
        <location evidence="1">Nucleus</location>
    </subcellularLocation>
</comment>
<dbReference type="Pfam" id="PF01868">
    <property type="entry name" value="RNase_P-MRP_p29"/>
    <property type="match status" value="1"/>
</dbReference>
<accession>A0ABP0T8A9</accession>
<protein>
    <submittedName>
        <fullName evidence="4">Uncharacterized protein</fullName>
    </submittedName>
</protein>
<reference evidence="4 5" key="1">
    <citation type="submission" date="2024-02" db="EMBL/GenBank/DDBJ databases">
        <authorList>
            <consortium name="ELIXIR-Norway"/>
            <consortium name="Elixir Norway"/>
        </authorList>
    </citation>
    <scope>NUCLEOTIDE SEQUENCE [LARGE SCALE GENOMIC DNA]</scope>
</reference>
<feature type="compositionally biased region" description="Basic residues" evidence="3">
    <location>
        <begin position="172"/>
        <end position="187"/>
    </location>
</feature>
<comment type="similarity">
    <text evidence="2">Belongs to the eukaryotic/archaeal RNase P protein component 1 family.</text>
</comment>
<feature type="compositionally biased region" description="Gly residues" evidence="3">
    <location>
        <begin position="1"/>
        <end position="11"/>
    </location>
</feature>
<dbReference type="Gene3D" id="2.30.30.210">
    <property type="entry name" value="Ribonuclease P/MRP, subunit p29"/>
    <property type="match status" value="1"/>
</dbReference>
<feature type="region of interest" description="Disordered" evidence="3">
    <location>
        <begin position="1"/>
        <end position="87"/>
    </location>
</feature>
<feature type="compositionally biased region" description="Basic residues" evidence="3">
    <location>
        <begin position="50"/>
        <end position="60"/>
    </location>
</feature>
<keyword evidence="5" id="KW-1185">Reference proteome</keyword>
<dbReference type="SMART" id="SM00538">
    <property type="entry name" value="POP4"/>
    <property type="match status" value="1"/>
</dbReference>
<evidence type="ECO:0000256" key="1">
    <source>
        <dbReference type="ARBA" id="ARBA00004123"/>
    </source>
</evidence>
<dbReference type="InterPro" id="IPR002730">
    <property type="entry name" value="Rpp29/RNP1"/>
</dbReference>
<dbReference type="SUPFAM" id="SSF101744">
    <property type="entry name" value="Rof/RNase P subunit-like"/>
    <property type="match status" value="1"/>
</dbReference>
<feature type="compositionally biased region" description="Low complexity" evidence="3">
    <location>
        <begin position="61"/>
        <end position="71"/>
    </location>
</feature>
<dbReference type="EMBL" id="OZ019893">
    <property type="protein sequence ID" value="CAK9189750.1"/>
    <property type="molecule type" value="Genomic_DNA"/>
</dbReference>
<evidence type="ECO:0000256" key="3">
    <source>
        <dbReference type="SAM" id="MobiDB-lite"/>
    </source>
</evidence>
<proteinExistence type="inferred from homology"/>
<dbReference type="InterPro" id="IPR016848">
    <property type="entry name" value="RNase_P/MRP_Rpp29-subunit"/>
</dbReference>
<dbReference type="InterPro" id="IPR023534">
    <property type="entry name" value="Rof/RNase_P-like"/>
</dbReference>
<gene>
    <name evidence="4" type="ORF">CSSPTR1EN2_LOCUS401</name>
</gene>
<organism evidence="4 5">
    <name type="scientific">Sphagnum troendelagicum</name>
    <dbReference type="NCBI Taxonomy" id="128251"/>
    <lineage>
        <taxon>Eukaryota</taxon>
        <taxon>Viridiplantae</taxon>
        <taxon>Streptophyta</taxon>
        <taxon>Embryophyta</taxon>
        <taxon>Bryophyta</taxon>
        <taxon>Sphagnophytina</taxon>
        <taxon>Sphagnopsida</taxon>
        <taxon>Sphagnales</taxon>
        <taxon>Sphagnaceae</taxon>
        <taxon>Sphagnum</taxon>
    </lineage>
</organism>
<dbReference type="Proteomes" id="UP001497512">
    <property type="component" value="Chromosome 1"/>
</dbReference>
<sequence>MATSTPGGGGASDTKRGMATSTPGGTSDTKISIAASTPGGDEGASDTKRSRLAALHRKHAAAVAATTTPSPSKQPPPSSSSPASFRIFKTDPNDLNYAKLCPSVFNGPLVSQLQLRKDDSNVAVDKVLRELLGSNAKMSGKIGGTIETRVQDRVLLLDNPATQGGAVDRAKNKAHRSRSKRSSKHLSLRQHRHLGSFNLPIDCGLWCRYELYLPMHEMWKEYARKLVHNCNDAMMQARLLTADLHGAMIGVVESKSTSYTGTNGIMVRETENTFGIMTIKDKLRVVPKVGTVFMLQLDTLRVTLFGNNLFLRGLHPSKRQQIKPTIEL</sequence>
<feature type="compositionally biased region" description="Polar residues" evidence="3">
    <location>
        <begin position="19"/>
        <end position="30"/>
    </location>
</feature>
<dbReference type="PANTHER" id="PTHR13348">
    <property type="entry name" value="RIBONUCLEASE P SUBUNIT P29"/>
    <property type="match status" value="1"/>
</dbReference>
<dbReference type="InterPro" id="IPR036980">
    <property type="entry name" value="RNase_P/MRP_Rpp29_sf"/>
</dbReference>
<feature type="region of interest" description="Disordered" evidence="3">
    <location>
        <begin position="161"/>
        <end position="187"/>
    </location>
</feature>
<evidence type="ECO:0000313" key="4">
    <source>
        <dbReference type="EMBL" id="CAK9189750.1"/>
    </source>
</evidence>
<evidence type="ECO:0000313" key="5">
    <source>
        <dbReference type="Proteomes" id="UP001497512"/>
    </source>
</evidence>
<name>A0ABP0T8A9_9BRYO</name>